<evidence type="ECO:0000259" key="7">
    <source>
        <dbReference type="Pfam" id="PF04138"/>
    </source>
</evidence>
<keyword evidence="5 6" id="KW-0472">Membrane</keyword>
<gene>
    <name evidence="8" type="ORF">HKK74_06610</name>
</gene>
<dbReference type="PANTHER" id="PTHR38459:SF1">
    <property type="entry name" value="PROPHAGE BACTOPRENOL-LINKED GLUCOSE TRANSLOCASE HOMOLOG"/>
    <property type="match status" value="1"/>
</dbReference>
<keyword evidence="3 6" id="KW-0812">Transmembrane</keyword>
<feature type="transmembrane region" description="Helical" evidence="6">
    <location>
        <begin position="20"/>
        <end position="39"/>
    </location>
</feature>
<dbReference type="EMBL" id="JABVEC010000003">
    <property type="protein sequence ID" value="MBC6465162.1"/>
    <property type="molecule type" value="Genomic_DNA"/>
</dbReference>
<evidence type="ECO:0000313" key="9">
    <source>
        <dbReference type="Proteomes" id="UP000805614"/>
    </source>
</evidence>
<dbReference type="Pfam" id="PF04138">
    <property type="entry name" value="GtrA_DPMS_TM"/>
    <property type="match status" value="1"/>
</dbReference>
<feature type="transmembrane region" description="Helical" evidence="6">
    <location>
        <begin position="88"/>
        <end position="108"/>
    </location>
</feature>
<evidence type="ECO:0000256" key="6">
    <source>
        <dbReference type="SAM" id="Phobius"/>
    </source>
</evidence>
<keyword evidence="9" id="KW-1185">Reference proteome</keyword>
<dbReference type="InterPro" id="IPR007267">
    <property type="entry name" value="GtrA_DPMS_TM"/>
</dbReference>
<keyword evidence="4 6" id="KW-1133">Transmembrane helix</keyword>
<comment type="subcellular location">
    <subcellularLocation>
        <location evidence="1">Membrane</location>
        <topology evidence="1">Multi-pass membrane protein</topology>
    </subcellularLocation>
</comment>
<dbReference type="Proteomes" id="UP000805614">
    <property type="component" value="Unassembled WGS sequence"/>
</dbReference>
<dbReference type="PANTHER" id="PTHR38459">
    <property type="entry name" value="PROPHAGE BACTOPRENOL-LINKED GLUCOSE TRANSLOCASE HOMOLOG"/>
    <property type="match status" value="1"/>
</dbReference>
<name>A0ABR7LL01_9ACTN</name>
<accession>A0ABR7LL01</accession>
<comment type="similarity">
    <text evidence="2">Belongs to the GtrA family.</text>
</comment>
<evidence type="ECO:0000256" key="3">
    <source>
        <dbReference type="ARBA" id="ARBA00022692"/>
    </source>
</evidence>
<feature type="transmembrane region" description="Helical" evidence="6">
    <location>
        <begin position="51"/>
        <end position="68"/>
    </location>
</feature>
<sequence>MALAHLPAAVRPLIVKHRELVKYSLVGATCFLLTVAVNYTLRLTVLTHKPTTALTIATTIATIASYLLNRGWSFRSRGGRGRQYEAALFTLVSVLAIGINVIPLYVARYVFDLQVPHVSRYTQECSDFVTGMLIGTVLAMFFRWWALKKWVFPMRRSTTANLRSATDGIPSILSNEVEPELVRAQQ</sequence>
<protein>
    <submittedName>
        <fullName evidence="8">GtrA family protein</fullName>
    </submittedName>
</protein>
<organism evidence="8 9">
    <name type="scientific">Actinomadura alba</name>
    <dbReference type="NCBI Taxonomy" id="406431"/>
    <lineage>
        <taxon>Bacteria</taxon>
        <taxon>Bacillati</taxon>
        <taxon>Actinomycetota</taxon>
        <taxon>Actinomycetes</taxon>
        <taxon>Streptosporangiales</taxon>
        <taxon>Thermomonosporaceae</taxon>
        <taxon>Actinomadura</taxon>
    </lineage>
</organism>
<dbReference type="InterPro" id="IPR051401">
    <property type="entry name" value="GtrA_CellWall_Glycosyl"/>
</dbReference>
<reference evidence="8 9" key="1">
    <citation type="submission" date="2020-06" db="EMBL/GenBank/DDBJ databases">
        <title>Actinomadura xiongansis sp. nov., isolated from soil of Baiyangdian.</title>
        <authorList>
            <person name="Zhang X."/>
        </authorList>
    </citation>
    <scope>NUCLEOTIDE SEQUENCE [LARGE SCALE GENOMIC DNA]</scope>
    <source>
        <strain evidence="8 9">HBUM206468</strain>
    </source>
</reference>
<evidence type="ECO:0000313" key="8">
    <source>
        <dbReference type="EMBL" id="MBC6465162.1"/>
    </source>
</evidence>
<evidence type="ECO:0000256" key="4">
    <source>
        <dbReference type="ARBA" id="ARBA00022989"/>
    </source>
</evidence>
<evidence type="ECO:0000256" key="2">
    <source>
        <dbReference type="ARBA" id="ARBA00009399"/>
    </source>
</evidence>
<comment type="caution">
    <text evidence="8">The sequence shown here is derived from an EMBL/GenBank/DDBJ whole genome shotgun (WGS) entry which is preliminary data.</text>
</comment>
<proteinExistence type="inferred from homology"/>
<feature type="domain" description="GtrA/DPMS transmembrane" evidence="7">
    <location>
        <begin position="22"/>
        <end position="152"/>
    </location>
</feature>
<evidence type="ECO:0000256" key="5">
    <source>
        <dbReference type="ARBA" id="ARBA00023136"/>
    </source>
</evidence>
<feature type="transmembrane region" description="Helical" evidence="6">
    <location>
        <begin position="128"/>
        <end position="146"/>
    </location>
</feature>
<evidence type="ECO:0000256" key="1">
    <source>
        <dbReference type="ARBA" id="ARBA00004141"/>
    </source>
</evidence>